<dbReference type="Proteomes" id="UP001321486">
    <property type="component" value="Chromosome"/>
</dbReference>
<dbReference type="InterPro" id="IPR050426">
    <property type="entry name" value="Glycosyltransferase_28"/>
</dbReference>
<dbReference type="CDD" id="cd03784">
    <property type="entry name" value="GT1_Gtf-like"/>
    <property type="match status" value="1"/>
</dbReference>
<dbReference type="Pfam" id="PF06722">
    <property type="entry name" value="EryCIII-like_C"/>
    <property type="match status" value="1"/>
</dbReference>
<dbReference type="PANTHER" id="PTHR48050:SF13">
    <property type="entry name" value="STEROL 3-BETA-GLUCOSYLTRANSFERASE UGT80A2"/>
    <property type="match status" value="1"/>
</dbReference>
<accession>A0ABM8GJA7</accession>
<dbReference type="PANTHER" id="PTHR48050">
    <property type="entry name" value="STEROL 3-BETA-GLUCOSYLTRANSFERASE"/>
    <property type="match status" value="1"/>
</dbReference>
<keyword evidence="3" id="KW-1185">Reference proteome</keyword>
<reference evidence="3" key="1">
    <citation type="journal article" date="2019" name="Int. J. Syst. Evol. Microbiol.">
        <title>The Global Catalogue of Microorganisms (GCM) 10K type strain sequencing project: providing services to taxonomists for standard genome sequencing and annotation.</title>
        <authorList>
            <consortium name="The Broad Institute Genomics Platform"/>
            <consortium name="The Broad Institute Genome Sequencing Center for Infectious Disease"/>
            <person name="Wu L."/>
            <person name="Ma J."/>
        </authorList>
    </citation>
    <scope>NUCLEOTIDE SEQUENCE [LARGE SCALE GENOMIC DNA]</scope>
    <source>
        <strain evidence="3">NBRC 108728</strain>
    </source>
</reference>
<proteinExistence type="predicted"/>
<organism evidence="2 3">
    <name type="scientific">Frondihabitans sucicola</name>
    <dbReference type="NCBI Taxonomy" id="1268041"/>
    <lineage>
        <taxon>Bacteria</taxon>
        <taxon>Bacillati</taxon>
        <taxon>Actinomycetota</taxon>
        <taxon>Actinomycetes</taxon>
        <taxon>Micrococcales</taxon>
        <taxon>Microbacteriaceae</taxon>
        <taxon>Frondihabitans</taxon>
    </lineage>
</organism>
<evidence type="ECO:0000313" key="3">
    <source>
        <dbReference type="Proteomes" id="UP001321486"/>
    </source>
</evidence>
<dbReference type="RefSeq" id="WP_286345446.1">
    <property type="nucleotide sequence ID" value="NZ_AP027732.1"/>
</dbReference>
<sequence>MVTDEPTPLRILFTFAGGRGHLNPMLPLADALREAGHLVALAGQGSVVQNAEGFARRFPAEPTADESESASTGVLVQPDLAHEFAVIGSYFVSQLGRATASRVGEVIQRWRPQVVVSDEMDFGAMVAAERAGLPRVIVKVIASGGLTRRGDVEAPLRKLRRELGLDETAAMAGLERDLVIAPFPRSFRDPAFALPPGSLSVRPAEPVPPEAGREPDPAVDWLREGAEATRIYVTLGTIFNTESGDLFQRILRGLSGLPSRVLATVGSNVDPGSLGIAAPNIRIERYVPQRLVLPEVDLVVNHAGSGSVIGALSHGVPVVAIPLGADQQLNADRIADLGVGLVLDPVTATPDDIRAGVVEALHSRRLQERALTLQREIGSLPPVASAVPRIEQLVRVDGRIGPRNRPAVSSAD</sequence>
<feature type="domain" description="Erythromycin biosynthesis protein CIII-like C-terminal" evidence="1">
    <location>
        <begin position="259"/>
        <end position="392"/>
    </location>
</feature>
<gene>
    <name evidence="2" type="ORF">GCM10025867_07200</name>
</gene>
<dbReference type="EMBL" id="AP027732">
    <property type="protein sequence ID" value="BDZ48479.1"/>
    <property type="molecule type" value="Genomic_DNA"/>
</dbReference>
<evidence type="ECO:0000313" key="2">
    <source>
        <dbReference type="EMBL" id="BDZ48479.1"/>
    </source>
</evidence>
<protein>
    <submittedName>
        <fullName evidence="2">N-glycosyltransferase</fullName>
    </submittedName>
</protein>
<dbReference type="Gene3D" id="3.40.50.2000">
    <property type="entry name" value="Glycogen Phosphorylase B"/>
    <property type="match status" value="2"/>
</dbReference>
<dbReference type="SUPFAM" id="SSF53756">
    <property type="entry name" value="UDP-Glycosyltransferase/glycogen phosphorylase"/>
    <property type="match status" value="1"/>
</dbReference>
<dbReference type="InterPro" id="IPR002213">
    <property type="entry name" value="UDP_glucos_trans"/>
</dbReference>
<name>A0ABM8GJA7_9MICO</name>
<dbReference type="InterPro" id="IPR010610">
    <property type="entry name" value="EryCIII-like_C"/>
</dbReference>
<evidence type="ECO:0000259" key="1">
    <source>
        <dbReference type="Pfam" id="PF06722"/>
    </source>
</evidence>